<evidence type="ECO:0000313" key="3">
    <source>
        <dbReference type="Proteomes" id="UP000193040"/>
    </source>
</evidence>
<dbReference type="EMBL" id="MZZM01000016">
    <property type="protein sequence ID" value="ORJ60902.1"/>
    <property type="molecule type" value="Genomic_DNA"/>
</dbReference>
<dbReference type="SUPFAM" id="SSF53474">
    <property type="entry name" value="alpha/beta-Hydrolases"/>
    <property type="match status" value="1"/>
</dbReference>
<dbReference type="GO" id="GO:0004806">
    <property type="term" value="F:triacylglycerol lipase activity"/>
    <property type="evidence" value="ECO:0007669"/>
    <property type="project" value="TreeGrafter"/>
</dbReference>
<accession>A0A1X0Y744</accession>
<dbReference type="AlphaFoldDB" id="A0A1X0Y744"/>
<dbReference type="InterPro" id="IPR000073">
    <property type="entry name" value="AB_hydrolase_1"/>
</dbReference>
<evidence type="ECO:0000259" key="1">
    <source>
        <dbReference type="Pfam" id="PF00561"/>
    </source>
</evidence>
<dbReference type="Gene3D" id="3.40.50.1820">
    <property type="entry name" value="alpha/beta hydrolase"/>
    <property type="match status" value="1"/>
</dbReference>
<dbReference type="GO" id="GO:0046503">
    <property type="term" value="P:glycerolipid catabolic process"/>
    <property type="evidence" value="ECO:0007669"/>
    <property type="project" value="TreeGrafter"/>
</dbReference>
<feature type="domain" description="AB hydrolase-1" evidence="1">
    <location>
        <begin position="32"/>
        <end position="286"/>
    </location>
</feature>
<protein>
    <submittedName>
        <fullName evidence="2">Alpha/beta hydrolase</fullName>
    </submittedName>
</protein>
<dbReference type="STRING" id="1784.VC42_18615"/>
<reference evidence="2 3" key="1">
    <citation type="submission" date="2017-03" db="EMBL/GenBank/DDBJ databases">
        <title>Genomic insights into Mycobacterium simiae human colonization.</title>
        <authorList>
            <person name="Steffani J.L."/>
            <person name="Brunck M.E."/>
            <person name="Cruz E."/>
            <person name="Montiel R."/>
            <person name="Barona F."/>
        </authorList>
    </citation>
    <scope>NUCLEOTIDE SEQUENCE [LARGE SCALE GENOMIC DNA]</scope>
    <source>
        <strain evidence="2 3">MsiGto</strain>
    </source>
</reference>
<dbReference type="PANTHER" id="PTHR43433">
    <property type="entry name" value="HYDROLASE, ALPHA/BETA FOLD FAMILY PROTEIN"/>
    <property type="match status" value="1"/>
</dbReference>
<sequence>MEIRTGYASSATAADGPDLKIYYEDMGDIDAPPVLLIMGLGAQLLLWRTEFCQKLVSQGLRVIRYDNRDVGLSDKTERRSVGQPLLTRLLRSWLGLPSKATYTLEDMADDAAAVLNHLGIDQAHIVGASMGGMIAQVFAARFAERTRSLGIIFSSNNAPFLPPPAPRALLSLIKGPPPDAPRDVILDNAVRVSRIIGSPGYRIPDEQVRAEAAEGYDRNYYPQGVAGQFSAILGSGSLVHHNRRIVAPTVVIHGRADKLMRPMGGRAIARAISGARLVLFDGMGHDLPQQLWDSVIGVLTGNFAEAS</sequence>
<gene>
    <name evidence="2" type="ORF">B5M45_11575</name>
</gene>
<evidence type="ECO:0000313" key="2">
    <source>
        <dbReference type="EMBL" id="ORJ60902.1"/>
    </source>
</evidence>
<proteinExistence type="predicted"/>
<dbReference type="Pfam" id="PF00561">
    <property type="entry name" value="Abhydrolase_1"/>
    <property type="match status" value="1"/>
</dbReference>
<name>A0A1X0Y744_MYCSI</name>
<dbReference type="Proteomes" id="UP000193040">
    <property type="component" value="Unassembled WGS sequence"/>
</dbReference>
<dbReference type="PANTHER" id="PTHR43433:SF5">
    <property type="entry name" value="AB HYDROLASE-1 DOMAIN-CONTAINING PROTEIN"/>
    <property type="match status" value="1"/>
</dbReference>
<comment type="caution">
    <text evidence="2">The sequence shown here is derived from an EMBL/GenBank/DDBJ whole genome shotgun (WGS) entry which is preliminary data.</text>
</comment>
<dbReference type="InterPro" id="IPR029058">
    <property type="entry name" value="AB_hydrolase_fold"/>
</dbReference>
<dbReference type="InterPro" id="IPR050471">
    <property type="entry name" value="AB_hydrolase"/>
</dbReference>
<keyword evidence="2" id="KW-0378">Hydrolase</keyword>
<keyword evidence="3" id="KW-1185">Reference proteome</keyword>
<organism evidence="2 3">
    <name type="scientific">Mycobacterium simiae</name>
    <name type="common">Mycobacterium habana</name>
    <dbReference type="NCBI Taxonomy" id="1784"/>
    <lineage>
        <taxon>Bacteria</taxon>
        <taxon>Bacillati</taxon>
        <taxon>Actinomycetota</taxon>
        <taxon>Actinomycetes</taxon>
        <taxon>Mycobacteriales</taxon>
        <taxon>Mycobacteriaceae</taxon>
        <taxon>Mycobacterium</taxon>
        <taxon>Mycobacterium simiae complex</taxon>
    </lineage>
</organism>